<name>A0AA35NDJ2_SACMI</name>
<feature type="region of interest" description="Disordered" evidence="1">
    <location>
        <begin position="113"/>
        <end position="136"/>
    </location>
</feature>
<feature type="compositionally biased region" description="Basic and acidic residues" evidence="1">
    <location>
        <begin position="33"/>
        <end position="48"/>
    </location>
</feature>
<feature type="region of interest" description="Disordered" evidence="1">
    <location>
        <begin position="521"/>
        <end position="546"/>
    </location>
</feature>
<feature type="compositionally biased region" description="Polar residues" evidence="1">
    <location>
        <begin position="345"/>
        <end position="358"/>
    </location>
</feature>
<feature type="compositionally biased region" description="Polar residues" evidence="1">
    <location>
        <begin position="633"/>
        <end position="642"/>
    </location>
</feature>
<evidence type="ECO:0000313" key="2">
    <source>
        <dbReference type="EMBL" id="CAI4035597.1"/>
    </source>
</evidence>
<organism evidence="2 3">
    <name type="scientific">Saccharomyces mikatae IFO 1815</name>
    <dbReference type="NCBI Taxonomy" id="226126"/>
    <lineage>
        <taxon>Eukaryota</taxon>
        <taxon>Fungi</taxon>
        <taxon>Dikarya</taxon>
        <taxon>Ascomycota</taxon>
        <taxon>Saccharomycotina</taxon>
        <taxon>Saccharomycetes</taxon>
        <taxon>Saccharomycetales</taxon>
        <taxon>Saccharomycetaceae</taxon>
        <taxon>Saccharomyces</taxon>
    </lineage>
</organism>
<dbReference type="AlphaFoldDB" id="A0AA35NDJ2"/>
<feature type="compositionally biased region" description="Low complexity" evidence="1">
    <location>
        <begin position="297"/>
        <end position="312"/>
    </location>
</feature>
<dbReference type="EMBL" id="OX365769">
    <property type="protein sequence ID" value="CAI4035597.1"/>
    <property type="molecule type" value="Genomic_DNA"/>
</dbReference>
<feature type="compositionally biased region" description="Polar residues" evidence="1">
    <location>
        <begin position="419"/>
        <end position="439"/>
    </location>
</feature>
<dbReference type="Proteomes" id="UP001161438">
    <property type="component" value="Chromosome 13"/>
</dbReference>
<feature type="compositionally biased region" description="Polar residues" evidence="1">
    <location>
        <begin position="315"/>
        <end position="334"/>
    </location>
</feature>
<keyword evidence="3" id="KW-1185">Reference proteome</keyword>
<feature type="compositionally biased region" description="Basic and acidic residues" evidence="1">
    <location>
        <begin position="649"/>
        <end position="675"/>
    </location>
</feature>
<feature type="compositionally biased region" description="Low complexity" evidence="1">
    <location>
        <begin position="440"/>
        <end position="450"/>
    </location>
</feature>
<feature type="region of interest" description="Disordered" evidence="1">
    <location>
        <begin position="415"/>
        <end position="473"/>
    </location>
</feature>
<sequence>MDAGLSTMAPRNGQSSARVKLRNNLLNSDIGDIDIRDESPISKSDNDRNNNNQPFSMSLQQQQQYYGNDINEVPMQMPLQQRQIPIQMYSQQQRQQQQYNLGYSNPPLNGIPVSQHNFTKPSPSSNHNGVNSKKASSLTQSSFSNFFKHKHQFGKSKKNAKGVGDGDDDEEVILEDSANADLTFNDIQTLGHKGGDKYGYGGDSAPIIPTLVTRDRGTMSNTEYRKYMTNQKKTAMNAMAKQTKNGGAVSLPPRAMSLQSFPNGNPLMQAPAPHPNFPPNNMVGPNYSRANSLMTGPPRQFQQPQQQQRMPPINYYNNRPGQFQNTTQPVIRTGQQQPQQPQQPRTMSLTNAPRYSPQNPTPFVLQQQLSQRQQQPQQMSENYRTMSLQTQNVPQGFQQWTSSDNNARAVPIRKPADQSPISSRNNSAHSIPIPSIQNKSSSTFSSSTSSIDATAIPDLKKQRSSPLKKQINNNQTIVEKGKLNVLQLSAPQQKELKEKETKLAEMEKSLREREMLIEEKERARKNDETSGAYEASHNSDDLNLRPTSALETGLGDLTLDGEGVAANRASLVTFSSTFSDSPSKQRIINTRTGMYKLENSTDINEYVTAQEFPSPEQHSANVDNDEANAINGAESNNSNSKRASFLHSIPERDPKRNISDSTIRRRQSDDNDKRISNVNISMNQENINNDTFLYKKNNRDGHLSAASYMSSSSRKSLISNTLPLNIDSTSESDNFIPHMDCSPSKREVSTANHGKGDTNVSEEDFSFDNTLAKTYEPLYTKRGDLTHAISTDGEKGSESKMITISGEQLNLITENKELMNELTLVSTELAESIKRETELEERIRLYETDNSTPNFDNSSSVSFSDFEKELRKKSSKIVQLIQQLNEERLKRFIAEEQLLLQENGTKPSSIELVGRIENLNKLIDERDSEIEMLKDHLQ</sequence>
<feature type="compositionally biased region" description="Polar residues" evidence="1">
    <location>
        <begin position="464"/>
        <end position="473"/>
    </location>
</feature>
<dbReference type="RefSeq" id="XP_056078717.1">
    <property type="nucleotide sequence ID" value="XM_056224839.1"/>
</dbReference>
<feature type="region of interest" description="Disordered" evidence="1">
    <location>
        <begin position="286"/>
        <end position="361"/>
    </location>
</feature>
<evidence type="ECO:0000313" key="3">
    <source>
        <dbReference type="Proteomes" id="UP001161438"/>
    </source>
</evidence>
<protein>
    <submittedName>
        <fullName evidence="2">Uncharacterized protein</fullName>
    </submittedName>
</protein>
<reference evidence="2" key="1">
    <citation type="submission" date="2022-10" db="EMBL/GenBank/DDBJ databases">
        <authorList>
            <person name="Byrne P K."/>
        </authorList>
    </citation>
    <scope>NUCLEOTIDE SEQUENCE</scope>
    <source>
        <strain evidence="2">IFO1815</strain>
    </source>
</reference>
<evidence type="ECO:0000256" key="1">
    <source>
        <dbReference type="SAM" id="MobiDB-lite"/>
    </source>
</evidence>
<feature type="region of interest" description="Disordered" evidence="1">
    <location>
        <begin position="32"/>
        <end position="55"/>
    </location>
</feature>
<feature type="compositionally biased region" description="Low complexity" evidence="1">
    <location>
        <begin position="335"/>
        <end position="344"/>
    </location>
</feature>
<dbReference type="GeneID" id="80920471"/>
<feature type="region of interest" description="Disordered" evidence="1">
    <location>
        <begin position="628"/>
        <end position="679"/>
    </location>
</feature>
<accession>A0AA35NDJ2</accession>
<feature type="region of interest" description="Disordered" evidence="1">
    <location>
        <begin position="742"/>
        <end position="761"/>
    </location>
</feature>
<proteinExistence type="predicted"/>
<gene>
    <name evidence="2" type="primary">SMKI13G2470</name>
    <name evidence="2" type="ORF">SMKI_13G2470</name>
</gene>